<evidence type="ECO:0000256" key="1">
    <source>
        <dbReference type="ARBA" id="ARBA00004123"/>
    </source>
</evidence>
<name>A0A8T0E580_ARGBR</name>
<dbReference type="PROSITE" id="PS00028">
    <property type="entry name" value="ZINC_FINGER_C2H2_1"/>
    <property type="match status" value="2"/>
</dbReference>
<protein>
    <submittedName>
        <fullName evidence="12">Zinc finger protein 425-like protein</fullName>
    </submittedName>
</protein>
<dbReference type="OMA" id="RCTFRYS"/>
<evidence type="ECO:0000256" key="9">
    <source>
        <dbReference type="ARBA" id="ARBA00037948"/>
    </source>
</evidence>
<keyword evidence="13" id="KW-1185">Reference proteome</keyword>
<keyword evidence="7" id="KW-0238">DNA-binding</keyword>
<dbReference type="GO" id="GO:0005634">
    <property type="term" value="C:nucleus"/>
    <property type="evidence" value="ECO:0007669"/>
    <property type="project" value="UniProtKB-SubCell"/>
</dbReference>
<proteinExistence type="inferred from homology"/>
<evidence type="ECO:0000256" key="6">
    <source>
        <dbReference type="ARBA" id="ARBA00022833"/>
    </source>
</evidence>
<dbReference type="PANTHER" id="PTHR24388:SF53">
    <property type="entry name" value="CHORION TRANSCRIPTION FACTOR CF2-RELATED"/>
    <property type="match status" value="1"/>
</dbReference>
<dbReference type="PANTHER" id="PTHR24388">
    <property type="entry name" value="ZINC FINGER PROTEIN"/>
    <property type="match status" value="1"/>
</dbReference>
<comment type="similarity">
    <text evidence="2">Belongs to the hunchback C2H2-type zinc-finger protein family.</text>
</comment>
<accession>A0A8T0E580</accession>
<dbReference type="Proteomes" id="UP000807504">
    <property type="component" value="Unassembled WGS sequence"/>
</dbReference>
<reference evidence="12" key="1">
    <citation type="journal article" date="2020" name="bioRxiv">
        <title>Chromosome-level reference genome of the European wasp spider Argiope bruennichi: a resource for studies on range expansion and evolutionary adaptation.</title>
        <authorList>
            <person name="Sheffer M.M."/>
            <person name="Hoppe A."/>
            <person name="Krehenwinkel H."/>
            <person name="Uhl G."/>
            <person name="Kuss A.W."/>
            <person name="Jensen L."/>
            <person name="Jensen C."/>
            <person name="Gillespie R.G."/>
            <person name="Hoff K.J."/>
            <person name="Prost S."/>
        </authorList>
    </citation>
    <scope>NUCLEOTIDE SEQUENCE</scope>
</reference>
<keyword evidence="6" id="KW-0862">Zinc</keyword>
<gene>
    <name evidence="12" type="ORF">HNY73_019545</name>
</gene>
<evidence type="ECO:0000256" key="3">
    <source>
        <dbReference type="ARBA" id="ARBA00022723"/>
    </source>
</evidence>
<evidence type="ECO:0000259" key="11">
    <source>
        <dbReference type="PROSITE" id="PS50157"/>
    </source>
</evidence>
<keyword evidence="8" id="KW-0539">Nucleus</keyword>
<comment type="subcellular location">
    <subcellularLocation>
        <location evidence="1">Nucleus</location>
    </subcellularLocation>
</comment>
<sequence length="110" mass="12867">MKHHLLKKHSCVTCVKIEAYSPPPSAEQKLSCDRCQFETTDRSELVDHLLQHSGQLSCHLCNKSFSQKYYLKTHMRVHTGEKPFACSLCDFRCTFRYSLDYHMTSQHTKL</sequence>
<dbReference type="InterPro" id="IPR036236">
    <property type="entry name" value="Znf_C2H2_sf"/>
</dbReference>
<dbReference type="FunFam" id="3.30.160.60:FF:000614">
    <property type="entry name" value="Zinc finger protein 142"/>
    <property type="match status" value="1"/>
</dbReference>
<organism evidence="12 13">
    <name type="scientific">Argiope bruennichi</name>
    <name type="common">Wasp spider</name>
    <name type="synonym">Aranea bruennichi</name>
    <dbReference type="NCBI Taxonomy" id="94029"/>
    <lineage>
        <taxon>Eukaryota</taxon>
        <taxon>Metazoa</taxon>
        <taxon>Ecdysozoa</taxon>
        <taxon>Arthropoda</taxon>
        <taxon>Chelicerata</taxon>
        <taxon>Arachnida</taxon>
        <taxon>Araneae</taxon>
        <taxon>Araneomorphae</taxon>
        <taxon>Entelegynae</taxon>
        <taxon>Araneoidea</taxon>
        <taxon>Araneidae</taxon>
        <taxon>Argiope</taxon>
    </lineage>
</organism>
<evidence type="ECO:0000313" key="12">
    <source>
        <dbReference type="EMBL" id="KAF8766488.1"/>
    </source>
</evidence>
<evidence type="ECO:0000256" key="8">
    <source>
        <dbReference type="ARBA" id="ARBA00023242"/>
    </source>
</evidence>
<dbReference type="Pfam" id="PF00096">
    <property type="entry name" value="zf-C2H2"/>
    <property type="match status" value="1"/>
</dbReference>
<dbReference type="OrthoDB" id="6435168at2759"/>
<keyword evidence="5 10" id="KW-0863">Zinc-finger</keyword>
<evidence type="ECO:0000256" key="2">
    <source>
        <dbReference type="ARBA" id="ARBA00007746"/>
    </source>
</evidence>
<comment type="caution">
    <text evidence="12">The sequence shown here is derived from an EMBL/GenBank/DDBJ whole genome shotgun (WGS) entry which is preliminary data.</text>
</comment>
<evidence type="ECO:0000256" key="5">
    <source>
        <dbReference type="ARBA" id="ARBA00022771"/>
    </source>
</evidence>
<dbReference type="GO" id="GO:0000978">
    <property type="term" value="F:RNA polymerase II cis-regulatory region sequence-specific DNA binding"/>
    <property type="evidence" value="ECO:0007669"/>
    <property type="project" value="TreeGrafter"/>
</dbReference>
<dbReference type="Gene3D" id="3.30.160.60">
    <property type="entry name" value="Classic Zinc Finger"/>
    <property type="match status" value="2"/>
</dbReference>
<keyword evidence="4" id="KW-0677">Repeat</keyword>
<dbReference type="FunFam" id="3.30.160.60:FF:000161">
    <property type="entry name" value="Zinc finger protein 366"/>
    <property type="match status" value="1"/>
</dbReference>
<evidence type="ECO:0000256" key="4">
    <source>
        <dbReference type="ARBA" id="ARBA00022737"/>
    </source>
</evidence>
<evidence type="ECO:0000256" key="10">
    <source>
        <dbReference type="PROSITE-ProRule" id="PRU00042"/>
    </source>
</evidence>
<comment type="similarity">
    <text evidence="9">Belongs to the snail C2H2-type zinc-finger protein family.</text>
</comment>
<dbReference type="InterPro" id="IPR050527">
    <property type="entry name" value="Snail/Krueppel_Znf"/>
</dbReference>
<dbReference type="EMBL" id="JABXBU010002230">
    <property type="protein sequence ID" value="KAF8766488.1"/>
    <property type="molecule type" value="Genomic_DNA"/>
</dbReference>
<dbReference type="SUPFAM" id="SSF57667">
    <property type="entry name" value="beta-beta-alpha zinc fingers"/>
    <property type="match status" value="2"/>
</dbReference>
<dbReference type="GO" id="GO:0000981">
    <property type="term" value="F:DNA-binding transcription factor activity, RNA polymerase II-specific"/>
    <property type="evidence" value="ECO:0007669"/>
    <property type="project" value="TreeGrafter"/>
</dbReference>
<dbReference type="PROSITE" id="PS50157">
    <property type="entry name" value="ZINC_FINGER_C2H2_2"/>
    <property type="match status" value="1"/>
</dbReference>
<feature type="domain" description="C2H2-type" evidence="11">
    <location>
        <begin position="56"/>
        <end position="83"/>
    </location>
</feature>
<dbReference type="AlphaFoldDB" id="A0A8T0E580"/>
<dbReference type="SMART" id="SM00355">
    <property type="entry name" value="ZnF_C2H2"/>
    <property type="match status" value="3"/>
</dbReference>
<dbReference type="InterPro" id="IPR013087">
    <property type="entry name" value="Znf_C2H2_type"/>
</dbReference>
<dbReference type="GO" id="GO:0008270">
    <property type="term" value="F:zinc ion binding"/>
    <property type="evidence" value="ECO:0007669"/>
    <property type="project" value="UniProtKB-KW"/>
</dbReference>
<evidence type="ECO:0000256" key="7">
    <source>
        <dbReference type="ARBA" id="ARBA00023125"/>
    </source>
</evidence>
<reference evidence="12" key="2">
    <citation type="submission" date="2020-06" db="EMBL/GenBank/DDBJ databases">
        <authorList>
            <person name="Sheffer M."/>
        </authorList>
    </citation>
    <scope>NUCLEOTIDE SEQUENCE</scope>
</reference>
<evidence type="ECO:0000313" key="13">
    <source>
        <dbReference type="Proteomes" id="UP000807504"/>
    </source>
</evidence>
<keyword evidence="3" id="KW-0479">Metal-binding</keyword>